<organism evidence="1">
    <name type="scientific">Octopus bimaculoides</name>
    <name type="common">California two-spotted octopus</name>
    <dbReference type="NCBI Taxonomy" id="37653"/>
    <lineage>
        <taxon>Eukaryota</taxon>
        <taxon>Metazoa</taxon>
        <taxon>Spiralia</taxon>
        <taxon>Lophotrochozoa</taxon>
        <taxon>Mollusca</taxon>
        <taxon>Cephalopoda</taxon>
        <taxon>Coleoidea</taxon>
        <taxon>Octopodiformes</taxon>
        <taxon>Octopoda</taxon>
        <taxon>Incirrata</taxon>
        <taxon>Octopodidae</taxon>
        <taxon>Octopus</taxon>
    </lineage>
</organism>
<dbReference type="EMBL" id="KQ417704">
    <property type="protein sequence ID" value="KOF90698.1"/>
    <property type="molecule type" value="Genomic_DNA"/>
</dbReference>
<sequence>MSSSTKRRTSVLMNFRSRSEYFRDLAAIGLQSVLSQISFSIEGSATFSNCVFSEISFFDCTRPAQHLLQQSHSLSLIF</sequence>
<dbReference type="AlphaFoldDB" id="A0A0L8HN71"/>
<reference evidence="1" key="1">
    <citation type="submission" date="2015-07" db="EMBL/GenBank/DDBJ databases">
        <title>MeaNS - Measles Nucleotide Surveillance Program.</title>
        <authorList>
            <person name="Tran T."/>
            <person name="Druce J."/>
        </authorList>
    </citation>
    <scope>NUCLEOTIDE SEQUENCE</scope>
    <source>
        <strain evidence="1">UCB-OBI-ISO-001</strain>
        <tissue evidence="1">Gonad</tissue>
    </source>
</reference>
<gene>
    <name evidence="1" type="ORF">OCBIM_22010708mg</name>
</gene>
<accession>A0A0L8HN71</accession>
<evidence type="ECO:0000313" key="1">
    <source>
        <dbReference type="EMBL" id="KOF90698.1"/>
    </source>
</evidence>
<protein>
    <submittedName>
        <fullName evidence="1">Uncharacterized protein</fullName>
    </submittedName>
</protein>
<proteinExistence type="predicted"/>
<name>A0A0L8HN71_OCTBM</name>